<feature type="region of interest" description="Disordered" evidence="1">
    <location>
        <begin position="30"/>
        <end position="65"/>
    </location>
</feature>
<evidence type="ECO:0000313" key="3">
    <source>
        <dbReference type="EMBL" id="AWT45207.1"/>
    </source>
</evidence>
<gene>
    <name evidence="3" type="ORF">DMT42_24915</name>
</gene>
<dbReference type="OrthoDB" id="4334774at2"/>
<dbReference type="RefSeq" id="WP_110630082.1">
    <property type="nucleotide sequence ID" value="NZ_CP029788.1"/>
</dbReference>
<evidence type="ECO:0000256" key="2">
    <source>
        <dbReference type="SAM" id="SignalP"/>
    </source>
</evidence>
<dbReference type="EMBL" id="CP029788">
    <property type="protein sequence ID" value="AWT45207.1"/>
    <property type="molecule type" value="Genomic_DNA"/>
</dbReference>
<accession>A0A2U9P6P0</accession>
<feature type="signal peptide" evidence="2">
    <location>
        <begin position="1"/>
        <end position="20"/>
    </location>
</feature>
<reference evidence="3 4" key="1">
    <citation type="submission" date="2018-06" db="EMBL/GenBank/DDBJ databases">
        <title>The complete genome sequence of a nosiheptide producer Streptomyces actuosus ATCC 25421: deducing the ability of producing a new class III lantibiotics.</title>
        <authorList>
            <person name="Liu W."/>
            <person name="Sun F."/>
            <person name="Hu Y."/>
        </authorList>
    </citation>
    <scope>NUCLEOTIDE SEQUENCE [LARGE SCALE GENOMIC DNA]</scope>
    <source>
        <strain evidence="3 4">ATCC 25421</strain>
    </source>
</reference>
<evidence type="ECO:0000256" key="1">
    <source>
        <dbReference type="SAM" id="MobiDB-lite"/>
    </source>
</evidence>
<keyword evidence="4" id="KW-1185">Reference proteome</keyword>
<protein>
    <recommendedName>
        <fullName evidence="5">Secreted protein</fullName>
    </recommendedName>
</protein>
<organism evidence="3 4">
    <name type="scientific">Streptomyces actuosus</name>
    <dbReference type="NCBI Taxonomy" id="1885"/>
    <lineage>
        <taxon>Bacteria</taxon>
        <taxon>Bacillati</taxon>
        <taxon>Actinomycetota</taxon>
        <taxon>Actinomycetes</taxon>
        <taxon>Kitasatosporales</taxon>
        <taxon>Streptomycetaceae</taxon>
        <taxon>Streptomyces</taxon>
    </lineage>
</organism>
<feature type="compositionally biased region" description="Polar residues" evidence="1">
    <location>
        <begin position="44"/>
        <end position="64"/>
    </location>
</feature>
<dbReference type="KEGG" id="sact:DMT42_24915"/>
<dbReference type="AlphaFoldDB" id="A0A2U9P6P0"/>
<proteinExistence type="predicted"/>
<feature type="chain" id="PRO_5039672665" description="Secreted protein" evidence="2">
    <location>
        <begin position="21"/>
        <end position="196"/>
    </location>
</feature>
<evidence type="ECO:0008006" key="5">
    <source>
        <dbReference type="Google" id="ProtNLM"/>
    </source>
</evidence>
<dbReference type="PROSITE" id="PS51257">
    <property type="entry name" value="PROKAR_LIPOPROTEIN"/>
    <property type="match status" value="1"/>
</dbReference>
<sequence length="196" mass="20131">MSVRFTAKARRGIVALTAAAGLVIGVAGCSGGDGGGDDKKPDSTRSASRESGSNPSAQEGQSETPLAELKGSSGLILQITSAQRDSAGGFVTVSGNIKNDGAQRITIPPAVRGDETEILRHGMSLGGATLIDGKEKKRYYVLRDTDGRPLTTTGFSSIRPGESVAVFMQFPAPPASTTDVTFQLPTFASGTIQVSG</sequence>
<dbReference type="Proteomes" id="UP000247634">
    <property type="component" value="Chromosome"/>
</dbReference>
<keyword evidence="2" id="KW-0732">Signal</keyword>
<name>A0A2U9P6P0_STRAS</name>
<evidence type="ECO:0000313" key="4">
    <source>
        <dbReference type="Proteomes" id="UP000247634"/>
    </source>
</evidence>